<protein>
    <submittedName>
        <fullName evidence="3">Arginine deiminase family protein</fullName>
    </submittedName>
</protein>
<evidence type="ECO:0000256" key="1">
    <source>
        <dbReference type="ARBA" id="ARBA00008532"/>
    </source>
</evidence>
<accession>A0ABY8DN73</accession>
<dbReference type="PANTHER" id="PTHR12737:SF9">
    <property type="entry name" value="DIMETHYLARGININASE"/>
    <property type="match status" value="1"/>
</dbReference>
<organism evidence="3 4">
    <name type="scientific">Sinorhizobium garamanticum</name>
    <dbReference type="NCBI Taxonomy" id="680247"/>
    <lineage>
        <taxon>Bacteria</taxon>
        <taxon>Pseudomonadati</taxon>
        <taxon>Pseudomonadota</taxon>
        <taxon>Alphaproteobacteria</taxon>
        <taxon>Hyphomicrobiales</taxon>
        <taxon>Rhizobiaceae</taxon>
        <taxon>Sinorhizobium/Ensifer group</taxon>
        <taxon>Sinorhizobium</taxon>
    </lineage>
</organism>
<dbReference type="Proteomes" id="UP001229355">
    <property type="component" value="Chromosome 2"/>
</dbReference>
<evidence type="ECO:0000256" key="2">
    <source>
        <dbReference type="ARBA" id="ARBA00022801"/>
    </source>
</evidence>
<comment type="similarity">
    <text evidence="1">Belongs to the DDAH family.</text>
</comment>
<proteinExistence type="inferred from homology"/>
<dbReference type="SUPFAM" id="SSF55909">
    <property type="entry name" value="Pentein"/>
    <property type="match status" value="1"/>
</dbReference>
<evidence type="ECO:0000313" key="4">
    <source>
        <dbReference type="Proteomes" id="UP001229355"/>
    </source>
</evidence>
<keyword evidence="2" id="KW-0378">Hydrolase</keyword>
<keyword evidence="4" id="KW-1185">Reference proteome</keyword>
<dbReference type="InterPro" id="IPR033199">
    <property type="entry name" value="DDAH-like"/>
</dbReference>
<dbReference type="Pfam" id="PF19420">
    <property type="entry name" value="DDAH_eukar"/>
    <property type="match status" value="1"/>
</dbReference>
<name>A0ABY8DN73_9HYPH</name>
<dbReference type="Gene3D" id="3.75.10.10">
    <property type="entry name" value="L-arginine/glycine Amidinotransferase, Chain A"/>
    <property type="match status" value="1"/>
</dbReference>
<dbReference type="PANTHER" id="PTHR12737">
    <property type="entry name" value="DIMETHYLARGININE DIMETHYLAMINOHYDROLASE"/>
    <property type="match status" value="1"/>
</dbReference>
<dbReference type="EMBL" id="CP120374">
    <property type="protein sequence ID" value="WEX91172.1"/>
    <property type="molecule type" value="Genomic_DNA"/>
</dbReference>
<reference evidence="3 4" key="1">
    <citation type="submission" date="2023-03" db="EMBL/GenBank/DDBJ databases">
        <authorList>
            <person name="Kaur S."/>
            <person name="Espinosa-Saiz D."/>
            <person name="Velazquez E."/>
            <person name="Menendez E."/>
            <person name="diCenzo G.C."/>
        </authorList>
    </citation>
    <scope>NUCLEOTIDE SEQUENCE [LARGE SCALE GENOMIC DNA]</scope>
    <source>
        <strain evidence="3 4">LMG 24692</strain>
    </source>
</reference>
<sequence>MPQSRPAYEFNSIIVRTPSQSVVNGLRADDRGNPTYEGVKAEHDAYIDAMREAGVKVTVLPALEAFPDSIFVEDPALVFTEGAILLRPGAATRVNETKEIEPTLRDIFDTVLDLPGTGYADGGDVLTTRESVMIGLSARTDKAGAEALQGCLDKLGRESEIVATPEGVLHFKTDCSLLDDETVLSTNRLARSGVFEKFKQVIIPEGEEAAANALRVNDVVMVGADFPRTIDMLDKAGFKVVPLKTTEIGKIDAGLSCMSLRWFSRGKDG</sequence>
<dbReference type="RefSeq" id="WP_280663137.1">
    <property type="nucleotide sequence ID" value="NZ_CP120374.1"/>
</dbReference>
<gene>
    <name evidence="3" type="ORF">PZN02_004804</name>
</gene>
<evidence type="ECO:0000313" key="3">
    <source>
        <dbReference type="EMBL" id="WEX91172.1"/>
    </source>
</evidence>